<protein>
    <submittedName>
        <fullName evidence="1">Rad1-domain-containing protein</fullName>
    </submittedName>
</protein>
<dbReference type="Proteomes" id="UP000308600">
    <property type="component" value="Unassembled WGS sequence"/>
</dbReference>
<name>A0ACD3B2E3_9AGAR</name>
<evidence type="ECO:0000313" key="1">
    <source>
        <dbReference type="EMBL" id="TFK72220.1"/>
    </source>
</evidence>
<evidence type="ECO:0000313" key="2">
    <source>
        <dbReference type="Proteomes" id="UP000308600"/>
    </source>
</evidence>
<sequence>MSQEELPPVLKASVHDVRYFVSLLRGVNFVNRATITVTKRGMTITVEESRTLLGTAFIFSEIFDEYIYNPEKPQYHQNLLQREREARANANENTLSTQGSSSAMEVTPDLTQPNEAEDDSDNAAFEVPLNTVIECLNIFGTAGGSGGGGGGSSSGGTANVRRWQRDGDNSGEDNETNAEEGGEEGQRRGGRTRRTGYTGVGGEKRTGMRMTYNGSGYPLTLLLAEDSSGPTTTCEITTFDPEPHLELEFDNDQLILKIILKSSWLRDALSELDPSCEKLTFISNPPPPINPLETGGQRNRHPFREDLQPVFRIQAEGTFGTTEMDYPNDREVLETFECKKSLSYTYRFNHIARTLRALQSSTKTSLRIDDEGLLSLQFLMPVTNKRVGAPGGEAPAAFIEFRCLAVDEEL</sequence>
<reference evidence="1 2" key="1">
    <citation type="journal article" date="2019" name="Nat. Ecol. Evol.">
        <title>Megaphylogeny resolves global patterns of mushroom evolution.</title>
        <authorList>
            <person name="Varga T."/>
            <person name="Krizsan K."/>
            <person name="Foldi C."/>
            <person name="Dima B."/>
            <person name="Sanchez-Garcia M."/>
            <person name="Sanchez-Ramirez S."/>
            <person name="Szollosi G.J."/>
            <person name="Szarkandi J.G."/>
            <person name="Papp V."/>
            <person name="Albert L."/>
            <person name="Andreopoulos W."/>
            <person name="Angelini C."/>
            <person name="Antonin V."/>
            <person name="Barry K.W."/>
            <person name="Bougher N.L."/>
            <person name="Buchanan P."/>
            <person name="Buyck B."/>
            <person name="Bense V."/>
            <person name="Catcheside P."/>
            <person name="Chovatia M."/>
            <person name="Cooper J."/>
            <person name="Damon W."/>
            <person name="Desjardin D."/>
            <person name="Finy P."/>
            <person name="Geml J."/>
            <person name="Haridas S."/>
            <person name="Hughes K."/>
            <person name="Justo A."/>
            <person name="Karasinski D."/>
            <person name="Kautmanova I."/>
            <person name="Kiss B."/>
            <person name="Kocsube S."/>
            <person name="Kotiranta H."/>
            <person name="LaButti K.M."/>
            <person name="Lechner B.E."/>
            <person name="Liimatainen K."/>
            <person name="Lipzen A."/>
            <person name="Lukacs Z."/>
            <person name="Mihaltcheva S."/>
            <person name="Morgado L.N."/>
            <person name="Niskanen T."/>
            <person name="Noordeloos M.E."/>
            <person name="Ohm R.A."/>
            <person name="Ortiz-Santana B."/>
            <person name="Ovrebo C."/>
            <person name="Racz N."/>
            <person name="Riley R."/>
            <person name="Savchenko A."/>
            <person name="Shiryaev A."/>
            <person name="Soop K."/>
            <person name="Spirin V."/>
            <person name="Szebenyi C."/>
            <person name="Tomsovsky M."/>
            <person name="Tulloss R.E."/>
            <person name="Uehling J."/>
            <person name="Grigoriev I.V."/>
            <person name="Vagvolgyi C."/>
            <person name="Papp T."/>
            <person name="Martin F.M."/>
            <person name="Miettinen O."/>
            <person name="Hibbett D.S."/>
            <person name="Nagy L.G."/>
        </authorList>
    </citation>
    <scope>NUCLEOTIDE SEQUENCE [LARGE SCALE GENOMIC DNA]</scope>
    <source>
        <strain evidence="1 2">NL-1719</strain>
    </source>
</reference>
<accession>A0ACD3B2E3</accession>
<organism evidence="1 2">
    <name type="scientific">Pluteus cervinus</name>
    <dbReference type="NCBI Taxonomy" id="181527"/>
    <lineage>
        <taxon>Eukaryota</taxon>
        <taxon>Fungi</taxon>
        <taxon>Dikarya</taxon>
        <taxon>Basidiomycota</taxon>
        <taxon>Agaricomycotina</taxon>
        <taxon>Agaricomycetes</taxon>
        <taxon>Agaricomycetidae</taxon>
        <taxon>Agaricales</taxon>
        <taxon>Pluteineae</taxon>
        <taxon>Pluteaceae</taxon>
        <taxon>Pluteus</taxon>
    </lineage>
</organism>
<gene>
    <name evidence="1" type="ORF">BDN72DRAFT_836611</name>
</gene>
<proteinExistence type="predicted"/>
<keyword evidence="2" id="KW-1185">Reference proteome</keyword>
<dbReference type="EMBL" id="ML208288">
    <property type="protein sequence ID" value="TFK72220.1"/>
    <property type="molecule type" value="Genomic_DNA"/>
</dbReference>